<dbReference type="Proteomes" id="UP000269289">
    <property type="component" value="Unassembled WGS sequence"/>
</dbReference>
<dbReference type="Gene3D" id="3.40.30.10">
    <property type="entry name" value="Glutaredoxin"/>
    <property type="match status" value="1"/>
</dbReference>
<comment type="caution">
    <text evidence="1">The sequence shown here is derived from an EMBL/GenBank/DDBJ whole genome shotgun (WGS) entry which is preliminary data.</text>
</comment>
<keyword evidence="2" id="KW-1185">Reference proteome</keyword>
<evidence type="ECO:0000313" key="2">
    <source>
        <dbReference type="Proteomes" id="UP000269289"/>
    </source>
</evidence>
<gene>
    <name evidence="1" type="ORF">EBM89_05620</name>
</gene>
<dbReference type="InterPro" id="IPR036249">
    <property type="entry name" value="Thioredoxin-like_sf"/>
</dbReference>
<dbReference type="SUPFAM" id="SSF52833">
    <property type="entry name" value="Thioredoxin-like"/>
    <property type="match status" value="1"/>
</dbReference>
<dbReference type="AlphaFoldDB" id="A0A3M2JJ70"/>
<dbReference type="RefSeq" id="WP_122148479.1">
    <property type="nucleotide sequence ID" value="NZ_RFFI01000021.1"/>
</dbReference>
<accession>A0A3M2JJ70</accession>
<sequence>MPTTTPPPPPSTGPGDADARVTLYVRAGCHLCDQAREVVARVAAEQGAGWREVDVDAGGTAPDGRSLAAAYGELLPVVEVDGERVGFWEIHPFVLAGALRGAPSA</sequence>
<proteinExistence type="predicted"/>
<dbReference type="InterPro" id="IPR008554">
    <property type="entry name" value="Glutaredoxin-like"/>
</dbReference>
<dbReference type="EMBL" id="RFFI01000021">
    <property type="protein sequence ID" value="RMI13134.1"/>
    <property type="molecule type" value="Genomic_DNA"/>
</dbReference>
<name>A0A3M2JJ70_9CELL</name>
<evidence type="ECO:0000313" key="1">
    <source>
        <dbReference type="EMBL" id="RMI13134.1"/>
    </source>
</evidence>
<dbReference type="Pfam" id="PF05768">
    <property type="entry name" value="Glrx-like"/>
    <property type="match status" value="1"/>
</dbReference>
<organism evidence="1 2">
    <name type="scientific">Cellulomonas triticagri</name>
    <dbReference type="NCBI Taxonomy" id="2483352"/>
    <lineage>
        <taxon>Bacteria</taxon>
        <taxon>Bacillati</taxon>
        <taxon>Actinomycetota</taxon>
        <taxon>Actinomycetes</taxon>
        <taxon>Micrococcales</taxon>
        <taxon>Cellulomonadaceae</taxon>
        <taxon>Cellulomonas</taxon>
    </lineage>
</organism>
<reference evidence="1 2" key="1">
    <citation type="submission" date="2018-10" db="EMBL/GenBank/DDBJ databases">
        <title>Isolation, diversity and antifungal activity of actinobacteria from wheat.</title>
        <authorList>
            <person name="Han C."/>
        </authorList>
    </citation>
    <scope>NUCLEOTIDE SEQUENCE [LARGE SCALE GENOMIC DNA]</scope>
    <source>
        <strain evidence="1 2">NEAU-YY56</strain>
    </source>
</reference>
<dbReference type="OrthoDB" id="8779161at2"/>
<protein>
    <submittedName>
        <fullName evidence="1">Glutaredoxin family protein</fullName>
    </submittedName>
</protein>